<feature type="domain" description="Glycosyl transferase family 1" evidence="1">
    <location>
        <begin position="26"/>
        <end position="83"/>
    </location>
</feature>
<dbReference type="GO" id="GO:0016757">
    <property type="term" value="F:glycosyltransferase activity"/>
    <property type="evidence" value="ECO:0007669"/>
    <property type="project" value="InterPro"/>
</dbReference>
<feature type="non-terminal residue" evidence="2">
    <location>
        <position position="84"/>
    </location>
</feature>
<name>X0S668_9ZZZZ</name>
<dbReference type="AlphaFoldDB" id="X0S668"/>
<gene>
    <name evidence="2" type="ORF">S01H1_17978</name>
</gene>
<dbReference type="InterPro" id="IPR001296">
    <property type="entry name" value="Glyco_trans_1"/>
</dbReference>
<comment type="caution">
    <text evidence="2">The sequence shown here is derived from an EMBL/GenBank/DDBJ whole genome shotgun (WGS) entry which is preliminary data.</text>
</comment>
<evidence type="ECO:0000259" key="1">
    <source>
        <dbReference type="Pfam" id="PF00534"/>
    </source>
</evidence>
<dbReference type="Pfam" id="PF00534">
    <property type="entry name" value="Glycos_transf_1"/>
    <property type="match status" value="1"/>
</dbReference>
<evidence type="ECO:0000313" key="2">
    <source>
        <dbReference type="EMBL" id="GAF76543.1"/>
    </source>
</evidence>
<protein>
    <recommendedName>
        <fullName evidence="1">Glycosyl transferase family 1 domain-containing protein</fullName>
    </recommendedName>
</protein>
<proteinExistence type="predicted"/>
<accession>X0S668</accession>
<reference evidence="2" key="1">
    <citation type="journal article" date="2014" name="Front. Microbiol.">
        <title>High frequency of phylogenetically diverse reductive dehalogenase-homologous genes in deep subseafloor sedimentary metagenomes.</title>
        <authorList>
            <person name="Kawai M."/>
            <person name="Futagami T."/>
            <person name="Toyoda A."/>
            <person name="Takaki Y."/>
            <person name="Nishi S."/>
            <person name="Hori S."/>
            <person name="Arai W."/>
            <person name="Tsubouchi T."/>
            <person name="Morono Y."/>
            <person name="Uchiyama I."/>
            <person name="Ito T."/>
            <person name="Fujiyama A."/>
            <person name="Inagaki F."/>
            <person name="Takami H."/>
        </authorList>
    </citation>
    <scope>NUCLEOTIDE SEQUENCE</scope>
    <source>
        <strain evidence="2">Expedition CK06-06</strain>
    </source>
</reference>
<dbReference type="Gene3D" id="3.40.50.2000">
    <property type="entry name" value="Glycogen Phosphorylase B"/>
    <property type="match status" value="1"/>
</dbReference>
<dbReference type="SUPFAM" id="SSF53756">
    <property type="entry name" value="UDP-Glycosyltransferase/glycogen phosphorylase"/>
    <property type="match status" value="1"/>
</dbReference>
<dbReference type="EMBL" id="BARS01009571">
    <property type="protein sequence ID" value="GAF76543.1"/>
    <property type="molecule type" value="Genomic_DNA"/>
</dbReference>
<sequence length="84" mass="8846">MENGVETNLFIPAGGTDEVKSAMGLKDKFVVSCIGTLGLAHGLSTVIQAAAELQNSFPEIMFLFVGEGADKQCLMELARDQGLA</sequence>
<organism evidence="2">
    <name type="scientific">marine sediment metagenome</name>
    <dbReference type="NCBI Taxonomy" id="412755"/>
    <lineage>
        <taxon>unclassified sequences</taxon>
        <taxon>metagenomes</taxon>
        <taxon>ecological metagenomes</taxon>
    </lineage>
</organism>